<comment type="similarity">
    <text evidence="1 8 9">Belongs to the class-I aminoacyl-tRNA synthetase family.</text>
</comment>
<feature type="short sequence motif" description="'KMSKS' region" evidence="8">
    <location>
        <begin position="197"/>
        <end position="201"/>
    </location>
</feature>
<feature type="binding site" evidence="8">
    <location>
        <position position="138"/>
    </location>
    <ligand>
        <name>L-tryptophan</name>
        <dbReference type="ChEBI" id="CHEBI:57912"/>
    </ligand>
</feature>
<feature type="short sequence motif" description="'HIGH' region" evidence="8">
    <location>
        <begin position="13"/>
        <end position="21"/>
    </location>
</feature>
<evidence type="ECO:0000313" key="10">
    <source>
        <dbReference type="EMBL" id="PIZ95851.1"/>
    </source>
</evidence>
<evidence type="ECO:0000256" key="8">
    <source>
        <dbReference type="HAMAP-Rule" id="MF_00140"/>
    </source>
</evidence>
<keyword evidence="4 8" id="KW-0067">ATP-binding</keyword>
<dbReference type="Gene3D" id="3.40.50.620">
    <property type="entry name" value="HUPs"/>
    <property type="match status" value="1"/>
</dbReference>
<dbReference type="AlphaFoldDB" id="A0A2M7VAE1"/>
<comment type="subunit">
    <text evidence="8">Homodimer.</text>
</comment>
<dbReference type="Gene3D" id="1.10.240.10">
    <property type="entry name" value="Tyrosyl-Transfer RNA Synthetase"/>
    <property type="match status" value="1"/>
</dbReference>
<dbReference type="HAMAP" id="MF_00140_B">
    <property type="entry name" value="Trp_tRNA_synth_B"/>
    <property type="match status" value="1"/>
</dbReference>
<dbReference type="InterPro" id="IPR014729">
    <property type="entry name" value="Rossmann-like_a/b/a_fold"/>
</dbReference>
<evidence type="ECO:0000256" key="4">
    <source>
        <dbReference type="ARBA" id="ARBA00022840"/>
    </source>
</evidence>
<protein>
    <recommendedName>
        <fullName evidence="8">Tryptophan--tRNA ligase</fullName>
        <ecNumber evidence="8">6.1.1.2</ecNumber>
    </recommendedName>
    <alternativeName>
        <fullName evidence="8">Tryptophanyl-tRNA synthetase</fullName>
        <shortName evidence="8">TrpRS</shortName>
    </alternativeName>
</protein>
<evidence type="ECO:0000256" key="3">
    <source>
        <dbReference type="ARBA" id="ARBA00022741"/>
    </source>
</evidence>
<feature type="binding site" evidence="8">
    <location>
        <begin position="150"/>
        <end position="152"/>
    </location>
    <ligand>
        <name>ATP</name>
        <dbReference type="ChEBI" id="CHEBI:30616"/>
    </ligand>
</feature>
<comment type="subcellular location">
    <subcellularLocation>
        <location evidence="8">Cytoplasm</location>
    </subcellularLocation>
</comment>
<evidence type="ECO:0000256" key="2">
    <source>
        <dbReference type="ARBA" id="ARBA00022598"/>
    </source>
</evidence>
<dbReference type="CDD" id="cd00806">
    <property type="entry name" value="TrpRS_core"/>
    <property type="match status" value="1"/>
</dbReference>
<dbReference type="InterPro" id="IPR002306">
    <property type="entry name" value="Trp-tRNA-ligase"/>
</dbReference>
<evidence type="ECO:0000256" key="5">
    <source>
        <dbReference type="ARBA" id="ARBA00022917"/>
    </source>
</evidence>
<dbReference type="EC" id="6.1.1.2" evidence="8"/>
<dbReference type="PRINTS" id="PR01039">
    <property type="entry name" value="TRNASYNTHTRP"/>
</dbReference>
<feature type="binding site" evidence="8">
    <location>
        <begin position="197"/>
        <end position="201"/>
    </location>
    <ligand>
        <name>ATP</name>
        <dbReference type="ChEBI" id="CHEBI:30616"/>
    </ligand>
</feature>
<feature type="binding site" evidence="8">
    <location>
        <begin position="12"/>
        <end position="14"/>
    </location>
    <ligand>
        <name>ATP</name>
        <dbReference type="ChEBI" id="CHEBI:30616"/>
    </ligand>
</feature>
<dbReference type="EMBL" id="PFPL01000043">
    <property type="protein sequence ID" value="PIZ95851.1"/>
    <property type="molecule type" value="Genomic_DNA"/>
</dbReference>
<dbReference type="Pfam" id="PF00579">
    <property type="entry name" value="tRNA-synt_1b"/>
    <property type="match status" value="1"/>
</dbReference>
<dbReference type="GO" id="GO:0006436">
    <property type="term" value="P:tryptophanyl-tRNA aminoacylation"/>
    <property type="evidence" value="ECO:0007669"/>
    <property type="project" value="UniProtKB-UniRule"/>
</dbReference>
<proteinExistence type="inferred from homology"/>
<comment type="catalytic activity">
    <reaction evidence="7 8">
        <text>tRNA(Trp) + L-tryptophan + ATP = L-tryptophyl-tRNA(Trp) + AMP + diphosphate + H(+)</text>
        <dbReference type="Rhea" id="RHEA:24080"/>
        <dbReference type="Rhea" id="RHEA-COMP:9671"/>
        <dbReference type="Rhea" id="RHEA-COMP:9705"/>
        <dbReference type="ChEBI" id="CHEBI:15378"/>
        <dbReference type="ChEBI" id="CHEBI:30616"/>
        <dbReference type="ChEBI" id="CHEBI:33019"/>
        <dbReference type="ChEBI" id="CHEBI:57912"/>
        <dbReference type="ChEBI" id="CHEBI:78442"/>
        <dbReference type="ChEBI" id="CHEBI:78535"/>
        <dbReference type="ChEBI" id="CHEBI:456215"/>
        <dbReference type="EC" id="6.1.1.2"/>
    </reaction>
</comment>
<dbReference type="InterPro" id="IPR050203">
    <property type="entry name" value="Trp-tRNA_synthetase"/>
</dbReference>
<dbReference type="InterPro" id="IPR001412">
    <property type="entry name" value="aa-tRNA-synth_I_CS"/>
</dbReference>
<dbReference type="GO" id="GO:0004830">
    <property type="term" value="F:tryptophan-tRNA ligase activity"/>
    <property type="evidence" value="ECO:0007669"/>
    <property type="project" value="UniProtKB-UniRule"/>
</dbReference>
<keyword evidence="6 8" id="KW-0030">Aminoacyl-tRNA synthetase</keyword>
<evidence type="ECO:0000256" key="9">
    <source>
        <dbReference type="RuleBase" id="RU363036"/>
    </source>
</evidence>
<dbReference type="InterPro" id="IPR002305">
    <property type="entry name" value="aa-tRNA-synth_Ic"/>
</dbReference>
<keyword evidence="3 8" id="KW-0547">Nucleotide-binding</keyword>
<name>A0A2M7VAE1_9BACT</name>
<dbReference type="GO" id="GO:0005524">
    <property type="term" value="F:ATP binding"/>
    <property type="evidence" value="ECO:0007669"/>
    <property type="project" value="UniProtKB-UniRule"/>
</dbReference>
<dbReference type="Proteomes" id="UP000231453">
    <property type="component" value="Unassembled WGS sequence"/>
</dbReference>
<feature type="binding site" evidence="8">
    <location>
        <position position="188"/>
    </location>
    <ligand>
        <name>ATP</name>
        <dbReference type="ChEBI" id="CHEBI:30616"/>
    </ligand>
</feature>
<dbReference type="GO" id="GO:0005829">
    <property type="term" value="C:cytosol"/>
    <property type="evidence" value="ECO:0007669"/>
    <property type="project" value="TreeGrafter"/>
</dbReference>
<dbReference type="NCBIfam" id="TIGR00233">
    <property type="entry name" value="trpS"/>
    <property type="match status" value="1"/>
</dbReference>
<reference evidence="11" key="1">
    <citation type="submission" date="2017-09" db="EMBL/GenBank/DDBJ databases">
        <title>Depth-based differentiation of microbial function through sediment-hosted aquifers and enrichment of novel symbionts in the deep terrestrial subsurface.</title>
        <authorList>
            <person name="Probst A.J."/>
            <person name="Ladd B."/>
            <person name="Jarett J.K."/>
            <person name="Geller-Mcgrath D.E."/>
            <person name="Sieber C.M.K."/>
            <person name="Emerson J.B."/>
            <person name="Anantharaman K."/>
            <person name="Thomas B.C."/>
            <person name="Malmstrom R."/>
            <person name="Stieglmeier M."/>
            <person name="Klingl A."/>
            <person name="Woyke T."/>
            <person name="Ryan C.M."/>
            <person name="Banfield J.F."/>
        </authorList>
    </citation>
    <scope>NUCLEOTIDE SEQUENCE [LARGE SCALE GENOMIC DNA]</scope>
</reference>
<evidence type="ECO:0000256" key="1">
    <source>
        <dbReference type="ARBA" id="ARBA00005594"/>
    </source>
</evidence>
<comment type="function">
    <text evidence="8">Catalyzes the attachment of tryptophan to tRNA(Trp).</text>
</comment>
<comment type="caution">
    <text evidence="10">The sequence shown here is derived from an EMBL/GenBank/DDBJ whole genome shotgun (WGS) entry which is preliminary data.</text>
</comment>
<keyword evidence="2 8" id="KW-0436">Ligase</keyword>
<dbReference type="PANTHER" id="PTHR43766">
    <property type="entry name" value="TRYPTOPHAN--TRNA LIGASE, MITOCHONDRIAL"/>
    <property type="match status" value="1"/>
</dbReference>
<feature type="binding site" evidence="8">
    <location>
        <begin position="20"/>
        <end position="21"/>
    </location>
    <ligand>
        <name>ATP</name>
        <dbReference type="ChEBI" id="CHEBI:30616"/>
    </ligand>
</feature>
<organism evidence="10 11">
    <name type="scientific">Candidatus Magasanikbacteria bacterium CG_4_10_14_0_2_um_filter_33_14</name>
    <dbReference type="NCBI Taxonomy" id="1974636"/>
    <lineage>
        <taxon>Bacteria</taxon>
        <taxon>Candidatus Magasanikiibacteriota</taxon>
    </lineage>
</organism>
<gene>
    <name evidence="8 10" type="primary">trpS</name>
    <name evidence="10" type="ORF">COX80_03180</name>
</gene>
<dbReference type="PROSITE" id="PS00178">
    <property type="entry name" value="AA_TRNA_LIGASE_I"/>
    <property type="match status" value="1"/>
</dbReference>
<dbReference type="InterPro" id="IPR024109">
    <property type="entry name" value="Trp-tRNA-ligase_bac-type"/>
</dbReference>
<evidence type="ECO:0000256" key="7">
    <source>
        <dbReference type="ARBA" id="ARBA00049929"/>
    </source>
</evidence>
<dbReference type="SUPFAM" id="SSF52374">
    <property type="entry name" value="Nucleotidylyl transferase"/>
    <property type="match status" value="1"/>
</dbReference>
<keyword evidence="8" id="KW-0963">Cytoplasm</keyword>
<evidence type="ECO:0000256" key="6">
    <source>
        <dbReference type="ARBA" id="ARBA00023146"/>
    </source>
</evidence>
<evidence type="ECO:0000313" key="11">
    <source>
        <dbReference type="Proteomes" id="UP000231453"/>
    </source>
</evidence>
<sequence>MSKKKIVFSAIQPTGNLHIGNYLGAVRNWVELQKNEDYECIFCIADYHAMTGDKTAQDRRDQIILMAAELLALGIDPKKSTFFVQSHVPEHTELAWIFNTITPLAELERMTQFKDKSKKQAKNINTGLLTYPILQAADILMYKGNFVPVGQDQIQHVELTRDTARWFNNRYGEYFPETEALLTETPKIMSLLEPTRKMSKSYGLSHVLELADEPEVILAKLKKAVTASEPGEKSPGVENLLLLLKNFADETVYNNFVEAEKNGTIKYGELKETLAQAIGDYFADFRENRTQYLEDRSFLATVLSEGEIKASKIAKASMKEVRHLIGIR</sequence>
<dbReference type="PANTHER" id="PTHR43766:SF1">
    <property type="entry name" value="TRYPTOPHAN--TRNA LIGASE, MITOCHONDRIAL"/>
    <property type="match status" value="1"/>
</dbReference>
<accession>A0A2M7VAE1</accession>
<keyword evidence="5 8" id="KW-0648">Protein biosynthesis</keyword>